<comment type="caution">
    <text evidence="1">The sequence shown here is derived from an EMBL/GenBank/DDBJ whole genome shotgun (WGS) entry which is preliminary data.</text>
</comment>
<sequence length="84" mass="9456">MKALLSFIDSPTSSHLGAFREGNFMVTPPHIRQNRRQLLKKGQQKSKIAKTIGRSHFPASVMVWAGISVTEKTRRWSSSTETSK</sequence>
<gene>
    <name evidence="1" type="ORF">KIN20_018036</name>
</gene>
<evidence type="ECO:0000313" key="1">
    <source>
        <dbReference type="EMBL" id="KAJ1359340.1"/>
    </source>
</evidence>
<proteinExistence type="predicted"/>
<dbReference type="EMBL" id="JAHQIW010003597">
    <property type="protein sequence ID" value="KAJ1359340.1"/>
    <property type="molecule type" value="Genomic_DNA"/>
</dbReference>
<name>A0AAD5MIP8_PARTN</name>
<accession>A0AAD5MIP8</accession>
<dbReference type="AlphaFoldDB" id="A0AAD5MIP8"/>
<organism evidence="1 2">
    <name type="scientific">Parelaphostrongylus tenuis</name>
    <name type="common">Meningeal worm</name>
    <dbReference type="NCBI Taxonomy" id="148309"/>
    <lineage>
        <taxon>Eukaryota</taxon>
        <taxon>Metazoa</taxon>
        <taxon>Ecdysozoa</taxon>
        <taxon>Nematoda</taxon>
        <taxon>Chromadorea</taxon>
        <taxon>Rhabditida</taxon>
        <taxon>Rhabditina</taxon>
        <taxon>Rhabditomorpha</taxon>
        <taxon>Strongyloidea</taxon>
        <taxon>Metastrongylidae</taxon>
        <taxon>Parelaphostrongylus</taxon>
    </lineage>
</organism>
<evidence type="ECO:0000313" key="2">
    <source>
        <dbReference type="Proteomes" id="UP001196413"/>
    </source>
</evidence>
<protein>
    <submittedName>
        <fullName evidence="1">Uncharacterized protein</fullName>
    </submittedName>
</protein>
<dbReference type="Proteomes" id="UP001196413">
    <property type="component" value="Unassembled WGS sequence"/>
</dbReference>
<reference evidence="1" key="1">
    <citation type="submission" date="2021-06" db="EMBL/GenBank/DDBJ databases">
        <title>Parelaphostrongylus tenuis whole genome reference sequence.</title>
        <authorList>
            <person name="Garwood T.J."/>
            <person name="Larsen P.A."/>
            <person name="Fountain-Jones N.M."/>
            <person name="Garbe J.R."/>
            <person name="Macchietto M.G."/>
            <person name="Kania S.A."/>
            <person name="Gerhold R.W."/>
            <person name="Richards J.E."/>
            <person name="Wolf T.M."/>
        </authorList>
    </citation>
    <scope>NUCLEOTIDE SEQUENCE</scope>
    <source>
        <strain evidence="1">MNPRO001-30</strain>
        <tissue evidence="1">Meninges</tissue>
    </source>
</reference>
<keyword evidence="2" id="KW-1185">Reference proteome</keyword>